<dbReference type="Proteomes" id="UP000192319">
    <property type="component" value="Unassembled WGS sequence"/>
</dbReference>
<evidence type="ECO:0000313" key="3">
    <source>
        <dbReference type="Proteomes" id="UP000192319"/>
    </source>
</evidence>
<evidence type="ECO:0000313" key="2">
    <source>
        <dbReference type="EMBL" id="OQZ88400.1"/>
    </source>
</evidence>
<dbReference type="InterPro" id="IPR041657">
    <property type="entry name" value="HTH_17"/>
</dbReference>
<reference evidence="2 3" key="1">
    <citation type="submission" date="2017-02" db="EMBL/GenBank/DDBJ databases">
        <title>The new phylogeny of genus Mycobacterium.</title>
        <authorList>
            <person name="Tortoli E."/>
            <person name="Trovato A."/>
            <person name="Cirillo D.M."/>
        </authorList>
    </citation>
    <scope>NUCLEOTIDE SEQUENCE [LARGE SCALE GENOMIC DNA]</scope>
    <source>
        <strain evidence="2 3">DSM 45230</strain>
    </source>
</reference>
<feature type="domain" description="Helix-turn-helix" evidence="1">
    <location>
        <begin position="14"/>
        <end position="56"/>
    </location>
</feature>
<dbReference type="InterPro" id="IPR009061">
    <property type="entry name" value="DNA-bd_dom_put_sf"/>
</dbReference>
<dbReference type="RefSeq" id="WP_244897753.1">
    <property type="nucleotide sequence ID" value="NZ_JACKVH010000022.1"/>
</dbReference>
<evidence type="ECO:0000259" key="1">
    <source>
        <dbReference type="Pfam" id="PF12728"/>
    </source>
</evidence>
<dbReference type="EMBL" id="MVHD01000057">
    <property type="protein sequence ID" value="OQZ88400.1"/>
    <property type="molecule type" value="Genomic_DNA"/>
</dbReference>
<proteinExistence type="predicted"/>
<organism evidence="2 3">
    <name type="scientific">Mycobacterium alsense</name>
    <dbReference type="NCBI Taxonomy" id="324058"/>
    <lineage>
        <taxon>Bacteria</taxon>
        <taxon>Bacillati</taxon>
        <taxon>Actinomycetota</taxon>
        <taxon>Actinomycetes</taxon>
        <taxon>Mycobacteriales</taxon>
        <taxon>Mycobacteriaceae</taxon>
        <taxon>Mycobacterium</taxon>
    </lineage>
</organism>
<dbReference type="SUPFAM" id="SSF46955">
    <property type="entry name" value="Putative DNA-binding domain"/>
    <property type="match status" value="1"/>
</dbReference>
<gene>
    <name evidence="2" type="ORF">BST11_22805</name>
</gene>
<protein>
    <recommendedName>
        <fullName evidence="1">Helix-turn-helix domain-containing protein</fullName>
    </recommendedName>
</protein>
<comment type="caution">
    <text evidence="2">The sequence shown here is derived from an EMBL/GenBank/DDBJ whole genome shotgun (WGS) entry which is preliminary data.</text>
</comment>
<dbReference type="Pfam" id="PF12728">
    <property type="entry name" value="HTH_17"/>
    <property type="match status" value="1"/>
</dbReference>
<dbReference type="NCBIfam" id="TIGR01764">
    <property type="entry name" value="excise"/>
    <property type="match status" value="1"/>
</dbReference>
<accession>A0ABX3R356</accession>
<name>A0ABX3R356_9MYCO</name>
<sequence length="66" mass="7176">MSARKTQPAKYIGLQEAATHAGVSYRTLRRWISDGRLNAVRVGPRLLKVDAAELERIFQPVGGGAA</sequence>
<dbReference type="InterPro" id="IPR010093">
    <property type="entry name" value="SinI_DNA-bd"/>
</dbReference>
<keyword evidence="3" id="KW-1185">Reference proteome</keyword>